<evidence type="ECO:0000313" key="3">
    <source>
        <dbReference type="Proteomes" id="UP000274212"/>
    </source>
</evidence>
<reference evidence="2 3" key="1">
    <citation type="submission" date="2018-08" db="EMBL/GenBank/DDBJ databases">
        <title>Recombination of ecologically and evolutionarily significant loci maintains genetic cohesion in the Pseudomonas syringae species complex.</title>
        <authorList>
            <person name="Dillon M."/>
            <person name="Thakur S."/>
            <person name="Almeida R.N.D."/>
            <person name="Weir B.S."/>
            <person name="Guttman D.S."/>
        </authorList>
    </citation>
    <scope>NUCLEOTIDE SEQUENCE [LARGE SCALE GENOMIC DNA]</scope>
    <source>
        <strain evidence="2 3">ICMP 9829</strain>
    </source>
</reference>
<feature type="non-terminal residue" evidence="2">
    <location>
        <position position="1"/>
    </location>
</feature>
<feature type="region of interest" description="Disordered" evidence="1">
    <location>
        <begin position="162"/>
        <end position="183"/>
    </location>
</feature>
<comment type="caution">
    <text evidence="2">The sequence shown here is derived from an EMBL/GenBank/DDBJ whole genome shotgun (WGS) entry which is preliminary data.</text>
</comment>
<dbReference type="AlphaFoldDB" id="A0A3M5QX66"/>
<dbReference type="Proteomes" id="UP000274212">
    <property type="component" value="Unassembled WGS sequence"/>
</dbReference>
<evidence type="ECO:0000313" key="2">
    <source>
        <dbReference type="EMBL" id="RMU00727.1"/>
    </source>
</evidence>
<dbReference type="EMBL" id="RBTT01000472">
    <property type="protein sequence ID" value="RMU00727.1"/>
    <property type="molecule type" value="Genomic_DNA"/>
</dbReference>
<sequence length="275" mass="30310">KKGIYYSSQQSKKALKSETKLLEKHSMTNQAKAPEAATEKRDFKQEYEEAIKNVGLYHSSATNNSERVLNRLLDATIPSASSELYEKLAEASLRKDAKMVDSLVSKLKEVRDAESSNLKSLAQLKKANSFQDVLIAFKDEVESLAYELALDVLKTTHVALNNAGQGSQGRKTSSKPAEEKGTREAAQYIVKKGGESITFTKRLGRGGANLKQDEAEFAFLGFKVVLNEENKDALEPATIELNDGNHVPATRNNIIKAIEEKNAKSLEGYTADLIK</sequence>
<proteinExistence type="predicted"/>
<organism evidence="2 3">
    <name type="scientific">Pseudomonas syringae pv. coriandricola</name>
    <dbReference type="NCBI Taxonomy" id="264453"/>
    <lineage>
        <taxon>Bacteria</taxon>
        <taxon>Pseudomonadati</taxon>
        <taxon>Pseudomonadota</taxon>
        <taxon>Gammaproteobacteria</taxon>
        <taxon>Pseudomonadales</taxon>
        <taxon>Pseudomonadaceae</taxon>
        <taxon>Pseudomonas</taxon>
    </lineage>
</organism>
<gene>
    <name evidence="2" type="ORF">ALP36_03258</name>
</gene>
<dbReference type="RefSeq" id="WP_122286983.1">
    <property type="nucleotide sequence ID" value="NZ_RBTT01000472.1"/>
</dbReference>
<accession>A0A3M5QX66</accession>
<evidence type="ECO:0000256" key="1">
    <source>
        <dbReference type="SAM" id="MobiDB-lite"/>
    </source>
</evidence>
<name>A0A3M5QX66_9PSED</name>
<protein>
    <submittedName>
        <fullName evidence="2">Uncharacterized protein</fullName>
    </submittedName>
</protein>
<feature type="compositionally biased region" description="Polar residues" evidence="1">
    <location>
        <begin position="162"/>
        <end position="175"/>
    </location>
</feature>